<keyword evidence="1" id="KW-1133">Transmembrane helix</keyword>
<feature type="signal peptide" evidence="2">
    <location>
        <begin position="1"/>
        <end position="22"/>
    </location>
</feature>
<keyword evidence="1" id="KW-0812">Transmembrane</keyword>
<evidence type="ECO:0000256" key="1">
    <source>
        <dbReference type="SAM" id="Phobius"/>
    </source>
</evidence>
<gene>
    <name evidence="3" type="ORF">Mgra_00003943</name>
</gene>
<evidence type="ECO:0000256" key="2">
    <source>
        <dbReference type="SAM" id="SignalP"/>
    </source>
</evidence>
<organism evidence="3 4">
    <name type="scientific">Meloidogyne graminicola</name>
    <dbReference type="NCBI Taxonomy" id="189291"/>
    <lineage>
        <taxon>Eukaryota</taxon>
        <taxon>Metazoa</taxon>
        <taxon>Ecdysozoa</taxon>
        <taxon>Nematoda</taxon>
        <taxon>Chromadorea</taxon>
        <taxon>Rhabditida</taxon>
        <taxon>Tylenchina</taxon>
        <taxon>Tylenchomorpha</taxon>
        <taxon>Tylenchoidea</taxon>
        <taxon>Meloidogynidae</taxon>
        <taxon>Meloidogyninae</taxon>
        <taxon>Meloidogyne</taxon>
    </lineage>
</organism>
<feature type="transmembrane region" description="Helical" evidence="1">
    <location>
        <begin position="101"/>
        <end position="127"/>
    </location>
</feature>
<accession>A0A8S9ZSV9</accession>
<comment type="caution">
    <text evidence="3">The sequence shown here is derived from an EMBL/GenBank/DDBJ whole genome shotgun (WGS) entry which is preliminary data.</text>
</comment>
<reference evidence="3" key="1">
    <citation type="journal article" date="2020" name="Ecol. Evol.">
        <title>Genome structure and content of the rice root-knot nematode (Meloidogyne graminicola).</title>
        <authorList>
            <person name="Phan N.T."/>
            <person name="Danchin E.G.J."/>
            <person name="Klopp C."/>
            <person name="Perfus-Barbeoch L."/>
            <person name="Kozlowski D.K."/>
            <person name="Koutsovoulos G.D."/>
            <person name="Lopez-Roques C."/>
            <person name="Bouchez O."/>
            <person name="Zahm M."/>
            <person name="Besnard G."/>
            <person name="Bellafiore S."/>
        </authorList>
    </citation>
    <scope>NUCLEOTIDE SEQUENCE</scope>
    <source>
        <strain evidence="3">VN-18</strain>
    </source>
</reference>
<feature type="chain" id="PRO_5035764064" evidence="2">
    <location>
        <begin position="23"/>
        <end position="163"/>
    </location>
</feature>
<name>A0A8S9ZSV9_9BILA</name>
<dbReference type="AlphaFoldDB" id="A0A8S9ZSV9"/>
<evidence type="ECO:0000313" key="4">
    <source>
        <dbReference type="Proteomes" id="UP000605970"/>
    </source>
</evidence>
<dbReference type="EMBL" id="JABEBT010000028">
    <property type="protein sequence ID" value="KAF7636554.1"/>
    <property type="molecule type" value="Genomic_DNA"/>
</dbReference>
<keyword evidence="2" id="KW-0732">Signal</keyword>
<dbReference type="Proteomes" id="UP000605970">
    <property type="component" value="Unassembled WGS sequence"/>
</dbReference>
<keyword evidence="1" id="KW-0472">Membrane</keyword>
<protein>
    <submittedName>
        <fullName evidence="3">Uncharacterized protein</fullName>
    </submittedName>
</protein>
<sequence>MRVINFLTKVILFLTIVEKTVAQIKFNSAENKNQKQHNDPFEILPADLSEYFTDKFPKKQENTLYEHTRYLSDSDKPYTVNDKHQKILISTEPVPKRSETLLVLLGVYLAFFALAAFFLFCLILAWLERRSRRHRNILTSEIKQRKSLFLYMNPKKGTVKYIA</sequence>
<keyword evidence="4" id="KW-1185">Reference proteome</keyword>
<evidence type="ECO:0000313" key="3">
    <source>
        <dbReference type="EMBL" id="KAF7636554.1"/>
    </source>
</evidence>
<proteinExistence type="predicted"/>